<name>A0AA88A8Q7_FICCA</name>
<protein>
    <submittedName>
        <fullName evidence="1">Uncharacterized protein</fullName>
    </submittedName>
</protein>
<proteinExistence type="predicted"/>
<evidence type="ECO:0000313" key="1">
    <source>
        <dbReference type="EMBL" id="GMN48662.1"/>
    </source>
</evidence>
<gene>
    <name evidence="1" type="ORF">TIFTF001_017839</name>
</gene>
<reference evidence="1" key="1">
    <citation type="submission" date="2023-07" db="EMBL/GenBank/DDBJ databases">
        <title>draft genome sequence of fig (Ficus carica).</title>
        <authorList>
            <person name="Takahashi T."/>
            <person name="Nishimura K."/>
        </authorList>
    </citation>
    <scope>NUCLEOTIDE SEQUENCE</scope>
</reference>
<accession>A0AA88A8Q7</accession>
<evidence type="ECO:0000313" key="2">
    <source>
        <dbReference type="Proteomes" id="UP001187192"/>
    </source>
</evidence>
<organism evidence="1 2">
    <name type="scientific">Ficus carica</name>
    <name type="common">Common fig</name>
    <dbReference type="NCBI Taxonomy" id="3494"/>
    <lineage>
        <taxon>Eukaryota</taxon>
        <taxon>Viridiplantae</taxon>
        <taxon>Streptophyta</taxon>
        <taxon>Embryophyta</taxon>
        <taxon>Tracheophyta</taxon>
        <taxon>Spermatophyta</taxon>
        <taxon>Magnoliopsida</taxon>
        <taxon>eudicotyledons</taxon>
        <taxon>Gunneridae</taxon>
        <taxon>Pentapetalae</taxon>
        <taxon>rosids</taxon>
        <taxon>fabids</taxon>
        <taxon>Rosales</taxon>
        <taxon>Moraceae</taxon>
        <taxon>Ficeae</taxon>
        <taxon>Ficus</taxon>
    </lineage>
</organism>
<dbReference type="Proteomes" id="UP001187192">
    <property type="component" value="Unassembled WGS sequence"/>
</dbReference>
<keyword evidence="2" id="KW-1185">Reference proteome</keyword>
<comment type="caution">
    <text evidence="1">The sequence shown here is derived from an EMBL/GenBank/DDBJ whole genome shotgun (WGS) entry which is preliminary data.</text>
</comment>
<sequence>MVIAISIDLVKPAMEDVKQATDMVIAMSIGLVKPDERRLSVTQS</sequence>
<dbReference type="AlphaFoldDB" id="A0AA88A8Q7"/>
<dbReference type="EMBL" id="BTGU01000029">
    <property type="protein sequence ID" value="GMN48662.1"/>
    <property type="molecule type" value="Genomic_DNA"/>
</dbReference>